<dbReference type="EMBL" id="CAAALY010078124">
    <property type="protein sequence ID" value="VEL26101.1"/>
    <property type="molecule type" value="Genomic_DNA"/>
</dbReference>
<organism evidence="4 5">
    <name type="scientific">Protopolystoma xenopodis</name>
    <dbReference type="NCBI Taxonomy" id="117903"/>
    <lineage>
        <taxon>Eukaryota</taxon>
        <taxon>Metazoa</taxon>
        <taxon>Spiralia</taxon>
        <taxon>Lophotrochozoa</taxon>
        <taxon>Platyhelminthes</taxon>
        <taxon>Monogenea</taxon>
        <taxon>Polyopisthocotylea</taxon>
        <taxon>Polystomatidea</taxon>
        <taxon>Polystomatidae</taxon>
        <taxon>Protopolystoma</taxon>
    </lineage>
</organism>
<keyword evidence="2" id="KW-1133">Transmembrane helix</keyword>
<feature type="compositionally biased region" description="Pro residues" evidence="1">
    <location>
        <begin position="1"/>
        <end position="13"/>
    </location>
</feature>
<name>A0A448X292_9PLAT</name>
<feature type="compositionally biased region" description="Pro residues" evidence="1">
    <location>
        <begin position="41"/>
        <end position="52"/>
    </location>
</feature>
<keyword evidence="5" id="KW-1185">Reference proteome</keyword>
<accession>A0A448X292</accession>
<feature type="domain" description="WH2" evidence="3">
    <location>
        <begin position="73"/>
        <end position="90"/>
    </location>
</feature>
<comment type="caution">
    <text evidence="4">The sequence shown here is derived from an EMBL/GenBank/DDBJ whole genome shotgun (WGS) entry which is preliminary data.</text>
</comment>
<dbReference type="InterPro" id="IPR003124">
    <property type="entry name" value="WH2_dom"/>
</dbReference>
<evidence type="ECO:0000313" key="5">
    <source>
        <dbReference type="Proteomes" id="UP000784294"/>
    </source>
</evidence>
<dbReference type="PROSITE" id="PS51082">
    <property type="entry name" value="WH2"/>
    <property type="match status" value="1"/>
</dbReference>
<sequence length="163" mass="17417">MCDGPLPSPPPPLADQIPLNGPLQVPLDGSEAEANVARLEPSPPPPPPPPQVLPILQAGTISKPSVVATNSGPPQDLLSAIRAGYQLRKVSDRQTGSGVTNGYNTNTLNSKPRDVQVSNQVNYHIFFFLVAFVHSPSMILLVLEKLCNNEYRLALCIHPISAS</sequence>
<evidence type="ECO:0000256" key="1">
    <source>
        <dbReference type="SAM" id="MobiDB-lite"/>
    </source>
</evidence>
<reference evidence="4" key="1">
    <citation type="submission" date="2018-11" db="EMBL/GenBank/DDBJ databases">
        <authorList>
            <consortium name="Pathogen Informatics"/>
        </authorList>
    </citation>
    <scope>NUCLEOTIDE SEQUENCE</scope>
</reference>
<evidence type="ECO:0000256" key="2">
    <source>
        <dbReference type="SAM" id="Phobius"/>
    </source>
</evidence>
<dbReference type="OrthoDB" id="6284871at2759"/>
<keyword evidence="2" id="KW-0812">Transmembrane</keyword>
<proteinExistence type="predicted"/>
<feature type="transmembrane region" description="Helical" evidence="2">
    <location>
        <begin position="123"/>
        <end position="143"/>
    </location>
</feature>
<feature type="region of interest" description="Disordered" evidence="1">
    <location>
        <begin position="1"/>
        <end position="56"/>
    </location>
</feature>
<evidence type="ECO:0000259" key="3">
    <source>
        <dbReference type="PROSITE" id="PS51082"/>
    </source>
</evidence>
<evidence type="ECO:0000313" key="4">
    <source>
        <dbReference type="EMBL" id="VEL26101.1"/>
    </source>
</evidence>
<keyword evidence="2" id="KW-0472">Membrane</keyword>
<dbReference type="GO" id="GO:0003779">
    <property type="term" value="F:actin binding"/>
    <property type="evidence" value="ECO:0007669"/>
    <property type="project" value="InterPro"/>
</dbReference>
<protein>
    <recommendedName>
        <fullName evidence="3">WH2 domain-containing protein</fullName>
    </recommendedName>
</protein>
<dbReference type="Proteomes" id="UP000784294">
    <property type="component" value="Unassembled WGS sequence"/>
</dbReference>
<dbReference type="AlphaFoldDB" id="A0A448X292"/>
<gene>
    <name evidence="4" type="ORF">PXEA_LOCUS19541</name>
</gene>